<dbReference type="SMART" id="SM00857">
    <property type="entry name" value="Resolvase"/>
    <property type="match status" value="1"/>
</dbReference>
<comment type="caution">
    <text evidence="3">The sequence shown here is derived from an EMBL/GenBank/DDBJ whole genome shotgun (WGS) entry which is preliminary data.</text>
</comment>
<gene>
    <name evidence="3" type="ORF">ACFQNG_14000</name>
</gene>
<name>A0ABW2RN87_9BACL</name>
<reference evidence="4" key="1">
    <citation type="journal article" date="2019" name="Int. J. Syst. Evol. Microbiol.">
        <title>The Global Catalogue of Microorganisms (GCM) 10K type strain sequencing project: providing services to taxonomists for standard genome sequencing and annotation.</title>
        <authorList>
            <consortium name="The Broad Institute Genomics Platform"/>
            <consortium name="The Broad Institute Genome Sequencing Center for Infectious Disease"/>
            <person name="Wu L."/>
            <person name="Ma J."/>
        </authorList>
    </citation>
    <scope>NUCLEOTIDE SEQUENCE [LARGE SCALE GENOMIC DNA]</scope>
    <source>
        <strain evidence="4">CGMCC 1.12942</strain>
    </source>
</reference>
<dbReference type="EMBL" id="JBHTBW010000046">
    <property type="protein sequence ID" value="MFC7442202.1"/>
    <property type="molecule type" value="Genomic_DNA"/>
</dbReference>
<organism evidence="3 4">
    <name type="scientific">Laceyella putida</name>
    <dbReference type="NCBI Taxonomy" id="110101"/>
    <lineage>
        <taxon>Bacteria</taxon>
        <taxon>Bacillati</taxon>
        <taxon>Bacillota</taxon>
        <taxon>Bacilli</taxon>
        <taxon>Bacillales</taxon>
        <taxon>Thermoactinomycetaceae</taxon>
        <taxon>Laceyella</taxon>
    </lineage>
</organism>
<dbReference type="SUPFAM" id="SSF53041">
    <property type="entry name" value="Resolvase-like"/>
    <property type="match status" value="1"/>
</dbReference>
<feature type="domain" description="Resolvase/invertase-type recombinase catalytic" evidence="2">
    <location>
        <begin position="2"/>
        <end position="147"/>
    </location>
</feature>
<dbReference type="InterPro" id="IPR036162">
    <property type="entry name" value="Resolvase-like_N_sf"/>
</dbReference>
<dbReference type="Gene3D" id="3.40.50.1390">
    <property type="entry name" value="Resolvase, N-terminal catalytic domain"/>
    <property type="match status" value="1"/>
</dbReference>
<dbReference type="PANTHER" id="PTHR30461:SF26">
    <property type="entry name" value="RESOLVASE HOMOLOG YNEB"/>
    <property type="match status" value="1"/>
</dbReference>
<evidence type="ECO:0000313" key="4">
    <source>
        <dbReference type="Proteomes" id="UP001596500"/>
    </source>
</evidence>
<dbReference type="Pfam" id="PF00239">
    <property type="entry name" value="Resolvase"/>
    <property type="match status" value="1"/>
</dbReference>
<evidence type="ECO:0000256" key="1">
    <source>
        <dbReference type="ARBA" id="ARBA00009913"/>
    </source>
</evidence>
<sequence length="227" mass="26195">MKSIIYARVSTKKEEQETSLDRQVVELTKWAEDLSFDVVDVISERHSGFDLNRPGLYELFDTLKKGKIQAVLIQDDTRLGRGEAKLAIIHQLHRVGCKLYSLQQRGELELDAGESTVLSIIAKVEELQRKMMNQKISWGMQRAVKEKGYNPAKNLKNQGLGGREKKEVPLEQIVALKEKKLTYEEIAATLKGFGYDVSRATVHRRYREWKQSQQEMLQKSLEMEESR</sequence>
<dbReference type="Proteomes" id="UP001596500">
    <property type="component" value="Unassembled WGS sequence"/>
</dbReference>
<dbReference type="PROSITE" id="PS51736">
    <property type="entry name" value="RECOMBINASES_3"/>
    <property type="match status" value="1"/>
</dbReference>
<dbReference type="InterPro" id="IPR006119">
    <property type="entry name" value="Resolv_N"/>
</dbReference>
<protein>
    <submittedName>
        <fullName evidence="3">Recombinase family protein</fullName>
    </submittedName>
</protein>
<dbReference type="RefSeq" id="WP_379865925.1">
    <property type="nucleotide sequence ID" value="NZ_JBHTBW010000046.1"/>
</dbReference>
<dbReference type="PANTHER" id="PTHR30461">
    <property type="entry name" value="DNA-INVERTASE FROM LAMBDOID PROPHAGE"/>
    <property type="match status" value="1"/>
</dbReference>
<comment type="similarity">
    <text evidence="1">Belongs to the site-specific recombinase resolvase family.</text>
</comment>
<keyword evidence="4" id="KW-1185">Reference proteome</keyword>
<accession>A0ABW2RN87</accession>
<evidence type="ECO:0000259" key="2">
    <source>
        <dbReference type="PROSITE" id="PS51736"/>
    </source>
</evidence>
<dbReference type="InterPro" id="IPR050639">
    <property type="entry name" value="SSR_resolvase"/>
</dbReference>
<dbReference type="CDD" id="cd00338">
    <property type="entry name" value="Ser_Recombinase"/>
    <property type="match status" value="1"/>
</dbReference>
<proteinExistence type="inferred from homology"/>
<evidence type="ECO:0000313" key="3">
    <source>
        <dbReference type="EMBL" id="MFC7442202.1"/>
    </source>
</evidence>